<evidence type="ECO:0000256" key="1">
    <source>
        <dbReference type="SAM" id="Phobius"/>
    </source>
</evidence>
<keyword evidence="1" id="KW-1133">Transmembrane helix</keyword>
<protein>
    <submittedName>
        <fullName evidence="2">NADH dehydrogenase subunit 5</fullName>
    </submittedName>
</protein>
<dbReference type="WBParaSite" id="BTMF_0000603501-mRNA-1">
    <property type="protein sequence ID" value="BTMF_0000603501-mRNA-1"/>
    <property type="gene ID" value="BTMF_0000603501"/>
</dbReference>
<accession>A0A0R3QI11</accession>
<keyword evidence="1" id="KW-0472">Membrane</keyword>
<feature type="transmembrane region" description="Helical" evidence="1">
    <location>
        <begin position="12"/>
        <end position="35"/>
    </location>
</feature>
<reference evidence="2" key="1">
    <citation type="submission" date="2017-02" db="UniProtKB">
        <authorList>
            <consortium name="WormBaseParasite"/>
        </authorList>
    </citation>
    <scope>IDENTIFICATION</scope>
</reference>
<organism evidence="2">
    <name type="scientific">Brugia timori</name>
    <dbReference type="NCBI Taxonomy" id="42155"/>
    <lineage>
        <taxon>Eukaryota</taxon>
        <taxon>Metazoa</taxon>
        <taxon>Ecdysozoa</taxon>
        <taxon>Nematoda</taxon>
        <taxon>Chromadorea</taxon>
        <taxon>Rhabditida</taxon>
        <taxon>Spirurina</taxon>
        <taxon>Spiruromorpha</taxon>
        <taxon>Filarioidea</taxon>
        <taxon>Onchocercidae</taxon>
        <taxon>Brugia</taxon>
    </lineage>
</organism>
<dbReference type="AlphaFoldDB" id="A0A0R3QI11"/>
<evidence type="ECO:0000313" key="2">
    <source>
        <dbReference type="WBParaSite" id="BTMF_0000603501-mRNA-1"/>
    </source>
</evidence>
<name>A0A0R3QI11_9BILA</name>
<keyword evidence="1" id="KW-0812">Transmembrane</keyword>
<sequence length="41" mass="5130">LRSGICRFSYRMLTRCNFSILFDCITCFCICYLWYFSIWHF</sequence>
<proteinExistence type="predicted"/>